<evidence type="ECO:0000256" key="3">
    <source>
        <dbReference type="ARBA" id="ARBA00023002"/>
    </source>
</evidence>
<dbReference type="SUPFAM" id="SSF51905">
    <property type="entry name" value="FAD/NAD(P)-binding domain"/>
    <property type="match status" value="1"/>
</dbReference>
<dbReference type="Gene3D" id="3.50.50.60">
    <property type="entry name" value="FAD/NAD(P)-binding domain"/>
    <property type="match status" value="1"/>
</dbReference>
<feature type="binding site" evidence="4">
    <location>
        <position position="278"/>
    </location>
    <ligand>
        <name>FAD</name>
        <dbReference type="ChEBI" id="CHEBI:57692"/>
    </ligand>
</feature>
<dbReference type="InterPro" id="IPR006311">
    <property type="entry name" value="TAT_signal"/>
</dbReference>
<protein>
    <submittedName>
        <fullName evidence="6">FAD-dependent oxidoreductase</fullName>
    </submittedName>
</protein>
<gene>
    <name evidence="6" type="ORF">H7F53_12000</name>
</gene>
<dbReference type="PANTHER" id="PTHR43563">
    <property type="entry name" value="AMINE OXIDASE"/>
    <property type="match status" value="1"/>
</dbReference>
<feature type="binding site" evidence="4">
    <location>
        <position position="58"/>
    </location>
    <ligand>
        <name>FAD</name>
        <dbReference type="ChEBI" id="CHEBI:57692"/>
    </ligand>
</feature>
<name>A0A7X1KQL7_9SPHN</name>
<proteinExistence type="inferred from homology"/>
<comment type="caution">
    <text evidence="6">The sequence shown here is derived from an EMBL/GenBank/DDBJ whole genome shotgun (WGS) entry which is preliminary data.</text>
</comment>
<sequence length="492" mass="51939">MGIDRRGFTLGAAGLGLTALAGAGTAAGAARPARSVKPAPGPAVPGRPDVVVLGAGVSGLQAAWLLEQQGLRVTVLEGRTRVGGRVMTLLDEPGYPEMGFNSMAEGYGRGIDAASRAGVELQEVGARYRMGPPPGLWINGQPLTREEWARFPGNPFPAALKAVMPAELVGRLVAERTRLKDWTAWTDPAQAGLDISLHDFLREQGLSDAAIRLAYDVSPYYGTSAYDVSALMMEYNDGFVKAQFAAGPKSLAVKGGNLHLPQGMARLLKGDVILGKEVTAIEAGATGCVVTCRDGSRFEAGRVVCSLPFSTLRFVSILPGLAGAQARAVATLPYQPLSIAFITAAAPFWEEDKLAPGMWTDGLTGTVIPQRYGATPEEITGFQVQARGALANYWDRLGRDGALRMIVAGLEAMRPAARGKLVPRAYFSWSQEAFNGGDWAYFGPGHVRDFATTMSLPAGRLHFCGEHTATGARGLEGALESAERAALEVLGA</sequence>
<comment type="cofactor">
    <cofactor evidence="1">
        <name>FAD</name>
        <dbReference type="ChEBI" id="CHEBI:57692"/>
    </cofactor>
</comment>
<dbReference type="InterPro" id="IPR001613">
    <property type="entry name" value="Flavin_amine_oxidase"/>
</dbReference>
<dbReference type="Pfam" id="PF01593">
    <property type="entry name" value="Amino_oxidase"/>
    <property type="match status" value="1"/>
</dbReference>
<dbReference type="PROSITE" id="PS51318">
    <property type="entry name" value="TAT"/>
    <property type="match status" value="1"/>
</dbReference>
<feature type="domain" description="Amine oxidase" evidence="5">
    <location>
        <begin position="57"/>
        <end position="490"/>
    </location>
</feature>
<accession>A0A7X1KQL7</accession>
<dbReference type="InterPro" id="IPR036188">
    <property type="entry name" value="FAD/NAD-bd_sf"/>
</dbReference>
<evidence type="ECO:0000313" key="7">
    <source>
        <dbReference type="Proteomes" id="UP000551327"/>
    </source>
</evidence>
<evidence type="ECO:0000313" key="6">
    <source>
        <dbReference type="EMBL" id="MBC2669869.1"/>
    </source>
</evidence>
<dbReference type="AlphaFoldDB" id="A0A7X1KQL7"/>
<keyword evidence="3" id="KW-0560">Oxidoreductase</keyword>
<organism evidence="6 7">
    <name type="scientific">Novosphingobium piscinae</name>
    <dbReference type="NCBI Taxonomy" id="1507448"/>
    <lineage>
        <taxon>Bacteria</taxon>
        <taxon>Pseudomonadati</taxon>
        <taxon>Pseudomonadota</taxon>
        <taxon>Alphaproteobacteria</taxon>
        <taxon>Sphingomonadales</taxon>
        <taxon>Sphingomonadaceae</taxon>
        <taxon>Novosphingobium</taxon>
    </lineage>
</organism>
<feature type="binding site" evidence="4">
    <location>
        <position position="382"/>
    </location>
    <ligand>
        <name>substrate</name>
    </ligand>
</feature>
<dbReference type="InterPro" id="IPR050703">
    <property type="entry name" value="Flavin_MAO"/>
</dbReference>
<comment type="similarity">
    <text evidence="2">Belongs to the flavin monoamine oxidase family.</text>
</comment>
<dbReference type="PANTHER" id="PTHR43563:SF1">
    <property type="entry name" value="AMINE OXIDASE [FLAVIN-CONTAINING] B"/>
    <property type="match status" value="1"/>
</dbReference>
<dbReference type="InterPro" id="IPR002937">
    <property type="entry name" value="Amino_oxidase"/>
</dbReference>
<evidence type="ECO:0000256" key="2">
    <source>
        <dbReference type="ARBA" id="ARBA00005995"/>
    </source>
</evidence>
<dbReference type="PRINTS" id="PR00757">
    <property type="entry name" value="AMINEOXDASEF"/>
</dbReference>
<evidence type="ECO:0000259" key="5">
    <source>
        <dbReference type="Pfam" id="PF01593"/>
    </source>
</evidence>
<dbReference type="RefSeq" id="WP_185679764.1">
    <property type="nucleotide sequence ID" value="NZ_JBHRYI010000001.1"/>
</dbReference>
<evidence type="ECO:0000256" key="4">
    <source>
        <dbReference type="PIRSR" id="PIRSR601613-1"/>
    </source>
</evidence>
<dbReference type="Proteomes" id="UP000551327">
    <property type="component" value="Unassembled WGS sequence"/>
</dbReference>
<reference evidence="6 7" key="1">
    <citation type="submission" date="2020-08" db="EMBL/GenBank/DDBJ databases">
        <title>The genome sequence of type strain Novosphingobium piscinae KCTC 42194.</title>
        <authorList>
            <person name="Liu Y."/>
        </authorList>
    </citation>
    <scope>NUCLEOTIDE SEQUENCE [LARGE SCALE GENOMIC DNA]</scope>
    <source>
        <strain evidence="6 7">KCTC 42194</strain>
    </source>
</reference>
<dbReference type="GO" id="GO:0016491">
    <property type="term" value="F:oxidoreductase activity"/>
    <property type="evidence" value="ECO:0007669"/>
    <property type="project" value="UniProtKB-KW"/>
</dbReference>
<evidence type="ECO:0000256" key="1">
    <source>
        <dbReference type="ARBA" id="ARBA00001974"/>
    </source>
</evidence>
<dbReference type="EMBL" id="JACLAX010000011">
    <property type="protein sequence ID" value="MBC2669869.1"/>
    <property type="molecule type" value="Genomic_DNA"/>
</dbReference>
<keyword evidence="7" id="KW-1185">Reference proteome</keyword>